<dbReference type="GO" id="GO:0005737">
    <property type="term" value="C:cytoplasm"/>
    <property type="evidence" value="ECO:0007669"/>
    <property type="project" value="TreeGrafter"/>
</dbReference>
<keyword evidence="5 6" id="KW-0560">Oxidoreductase</keyword>
<sequence length="377" mass="40452">MTGLEPPLLALRETIGEIVPDLRKRALAIDTAPADMAAHLGSPAFRAICDATVPKRFRSGPTVFDQFETRSYLARIVATVELSRGDPGVLTASPGPSLAGVVVDALGSEEQREMFYRAVADGPLWTFFAMTEPDRGSDGTAVETTLTKSESGDYTLVGAKRYISNGARGAIGVVFARTGPSPLSLRAALIRQPAPGLTSRPLDMLGLRGAYLSELRFDGVRVPAGMVLGSHLPLSRRGTWGIARTFNIMRIHIGAMAIGLAYAAYDYVASCLPGAPGHHMQAARLDAARQLLYDAAAAADKDPDDAYRPSVAKLHCTALAIGVLRWAVVALGPGSLLAHPLLEKWRRDAYAFEFMDGTTNVQRLRIARTVETARSQR</sequence>
<keyword evidence="3 6" id="KW-0285">Flavoprotein</keyword>
<dbReference type="SUPFAM" id="SSF56645">
    <property type="entry name" value="Acyl-CoA dehydrogenase NM domain-like"/>
    <property type="match status" value="1"/>
</dbReference>
<dbReference type="GO" id="GO:0003995">
    <property type="term" value="F:acyl-CoA dehydrogenase activity"/>
    <property type="evidence" value="ECO:0007669"/>
    <property type="project" value="TreeGrafter"/>
</dbReference>
<evidence type="ECO:0000256" key="5">
    <source>
        <dbReference type="ARBA" id="ARBA00023002"/>
    </source>
</evidence>
<feature type="domain" description="Acyl-CoA dehydrogenase/oxidase C-terminal" evidence="7">
    <location>
        <begin position="282"/>
        <end position="370"/>
    </location>
</feature>
<gene>
    <name evidence="9" type="ORF">GCM10011608_52940</name>
</gene>
<dbReference type="GO" id="GO:0050660">
    <property type="term" value="F:flavin adenine dinucleotide binding"/>
    <property type="evidence" value="ECO:0007669"/>
    <property type="project" value="InterPro"/>
</dbReference>
<evidence type="ECO:0000256" key="4">
    <source>
        <dbReference type="ARBA" id="ARBA00022827"/>
    </source>
</evidence>
<accession>A0A917U696</accession>
<dbReference type="InterPro" id="IPR046373">
    <property type="entry name" value="Acyl-CoA_Oxase/DH_mid-dom_sf"/>
</dbReference>
<dbReference type="SUPFAM" id="SSF47203">
    <property type="entry name" value="Acyl-CoA dehydrogenase C-terminal domain-like"/>
    <property type="match status" value="1"/>
</dbReference>
<dbReference type="InterPro" id="IPR009075">
    <property type="entry name" value="AcylCo_DH/oxidase_C"/>
</dbReference>
<evidence type="ECO:0000256" key="6">
    <source>
        <dbReference type="RuleBase" id="RU362125"/>
    </source>
</evidence>
<dbReference type="Pfam" id="PF00441">
    <property type="entry name" value="Acyl-CoA_dh_1"/>
    <property type="match status" value="1"/>
</dbReference>
<dbReference type="PANTHER" id="PTHR48083">
    <property type="entry name" value="MEDIUM-CHAIN SPECIFIC ACYL-COA DEHYDROGENASE, MITOCHONDRIAL-RELATED"/>
    <property type="match status" value="1"/>
</dbReference>
<dbReference type="Gene3D" id="1.10.540.10">
    <property type="entry name" value="Acyl-CoA dehydrogenase/oxidase, N-terminal domain"/>
    <property type="match status" value="1"/>
</dbReference>
<organism evidence="9 10">
    <name type="scientific">Micromonospora sonchi</name>
    <dbReference type="NCBI Taxonomy" id="1763543"/>
    <lineage>
        <taxon>Bacteria</taxon>
        <taxon>Bacillati</taxon>
        <taxon>Actinomycetota</taxon>
        <taxon>Actinomycetes</taxon>
        <taxon>Micromonosporales</taxon>
        <taxon>Micromonosporaceae</taxon>
        <taxon>Micromonospora</taxon>
    </lineage>
</organism>
<dbReference type="InterPro" id="IPR037069">
    <property type="entry name" value="AcylCoA_DH/ox_N_sf"/>
</dbReference>
<dbReference type="EMBL" id="BMNB01000034">
    <property type="protein sequence ID" value="GGM61258.1"/>
    <property type="molecule type" value="Genomic_DNA"/>
</dbReference>
<feature type="domain" description="Acyl-CoA oxidase/dehydrogenase middle" evidence="8">
    <location>
        <begin position="128"/>
        <end position="220"/>
    </location>
</feature>
<evidence type="ECO:0000256" key="1">
    <source>
        <dbReference type="ARBA" id="ARBA00001974"/>
    </source>
</evidence>
<name>A0A917U696_9ACTN</name>
<evidence type="ECO:0000256" key="3">
    <source>
        <dbReference type="ARBA" id="ARBA00022630"/>
    </source>
</evidence>
<reference evidence="9" key="1">
    <citation type="journal article" date="2014" name="Int. J. Syst. Evol. Microbiol.">
        <title>Complete genome sequence of Corynebacterium casei LMG S-19264T (=DSM 44701T), isolated from a smear-ripened cheese.</title>
        <authorList>
            <consortium name="US DOE Joint Genome Institute (JGI-PGF)"/>
            <person name="Walter F."/>
            <person name="Albersmeier A."/>
            <person name="Kalinowski J."/>
            <person name="Ruckert C."/>
        </authorList>
    </citation>
    <scope>NUCLEOTIDE SEQUENCE</scope>
    <source>
        <strain evidence="9">CGMCC 4.7312</strain>
    </source>
</reference>
<dbReference type="Proteomes" id="UP000608890">
    <property type="component" value="Unassembled WGS sequence"/>
</dbReference>
<comment type="similarity">
    <text evidence="2 6">Belongs to the acyl-CoA dehydrogenase family.</text>
</comment>
<dbReference type="CDD" id="cd00567">
    <property type="entry name" value="ACAD"/>
    <property type="match status" value="1"/>
</dbReference>
<dbReference type="RefSeq" id="WP_189049077.1">
    <property type="nucleotide sequence ID" value="NZ_BMNB01000034.1"/>
</dbReference>
<dbReference type="PANTHER" id="PTHR48083:SF2">
    <property type="entry name" value="MEDIUM-CHAIN SPECIFIC ACYL-COA DEHYDROGENASE, MITOCHONDRIAL"/>
    <property type="match status" value="1"/>
</dbReference>
<dbReference type="InterPro" id="IPR009100">
    <property type="entry name" value="AcylCoA_DH/oxidase_NM_dom_sf"/>
</dbReference>
<evidence type="ECO:0000259" key="8">
    <source>
        <dbReference type="Pfam" id="PF02770"/>
    </source>
</evidence>
<dbReference type="AlphaFoldDB" id="A0A917U696"/>
<dbReference type="GO" id="GO:0033539">
    <property type="term" value="P:fatty acid beta-oxidation using acyl-CoA dehydrogenase"/>
    <property type="evidence" value="ECO:0007669"/>
    <property type="project" value="TreeGrafter"/>
</dbReference>
<dbReference type="InterPro" id="IPR006091">
    <property type="entry name" value="Acyl-CoA_Oxase/DH_mid-dom"/>
</dbReference>
<comment type="cofactor">
    <cofactor evidence="1 6">
        <name>FAD</name>
        <dbReference type="ChEBI" id="CHEBI:57692"/>
    </cofactor>
</comment>
<protein>
    <submittedName>
        <fullName evidence="9">Acyl-CoA dehydrogenase</fullName>
    </submittedName>
</protein>
<comment type="caution">
    <text evidence="9">The sequence shown here is derived from an EMBL/GenBank/DDBJ whole genome shotgun (WGS) entry which is preliminary data.</text>
</comment>
<dbReference type="InterPro" id="IPR050741">
    <property type="entry name" value="Acyl-CoA_dehydrogenase"/>
</dbReference>
<evidence type="ECO:0000313" key="9">
    <source>
        <dbReference type="EMBL" id="GGM61258.1"/>
    </source>
</evidence>
<dbReference type="InterPro" id="IPR036250">
    <property type="entry name" value="AcylCo_DH-like_C"/>
</dbReference>
<keyword evidence="4 6" id="KW-0274">FAD</keyword>
<keyword evidence="10" id="KW-1185">Reference proteome</keyword>
<proteinExistence type="inferred from homology"/>
<dbReference type="Gene3D" id="2.40.110.10">
    <property type="entry name" value="Butyryl-CoA Dehydrogenase, subunit A, domain 2"/>
    <property type="match status" value="1"/>
</dbReference>
<evidence type="ECO:0000256" key="2">
    <source>
        <dbReference type="ARBA" id="ARBA00009347"/>
    </source>
</evidence>
<dbReference type="Pfam" id="PF02770">
    <property type="entry name" value="Acyl-CoA_dh_M"/>
    <property type="match status" value="1"/>
</dbReference>
<reference evidence="9" key="2">
    <citation type="submission" date="2020-09" db="EMBL/GenBank/DDBJ databases">
        <authorList>
            <person name="Sun Q."/>
            <person name="Zhou Y."/>
        </authorList>
    </citation>
    <scope>NUCLEOTIDE SEQUENCE</scope>
    <source>
        <strain evidence="9">CGMCC 4.7312</strain>
    </source>
</reference>
<evidence type="ECO:0000313" key="10">
    <source>
        <dbReference type="Proteomes" id="UP000608890"/>
    </source>
</evidence>
<dbReference type="Gene3D" id="1.20.140.10">
    <property type="entry name" value="Butyryl-CoA Dehydrogenase, subunit A, domain 3"/>
    <property type="match status" value="2"/>
</dbReference>
<evidence type="ECO:0000259" key="7">
    <source>
        <dbReference type="Pfam" id="PF00441"/>
    </source>
</evidence>